<dbReference type="EMBL" id="NAJQ01000208">
    <property type="protein sequence ID" value="TKA74945.1"/>
    <property type="molecule type" value="Genomic_DNA"/>
</dbReference>
<evidence type="ECO:0000313" key="8">
    <source>
        <dbReference type="EMBL" id="TKA74945.1"/>
    </source>
</evidence>
<dbReference type="GO" id="GO:0003735">
    <property type="term" value="F:structural constituent of ribosome"/>
    <property type="evidence" value="ECO:0007669"/>
    <property type="project" value="InterPro"/>
</dbReference>
<dbReference type="STRING" id="329884.A0A4U0XJM9"/>
<sequence length="205" mass="23262">MASSTPLLSFLRPLGLPRSSTIRHFLRFSTSTSCRAQSQQAAHASKQEDPNLRASRSASPSYPPKTLKSIPRPKESRASHRTKHPRAERAYPTRHPTHSPLSSSRLTPEPVSPLPTEQCAPNLAYFITRTPSKELPVYQLRKRGGNMKLTRIRKIDGRAETLRDDLRAELKLGEKEAVVNAVTKQVVLKGFWKKEVDVFLRRRMF</sequence>
<reference evidence="8 9" key="1">
    <citation type="submission" date="2017-03" db="EMBL/GenBank/DDBJ databases">
        <title>Genomes of endolithic fungi from Antarctica.</title>
        <authorList>
            <person name="Coleine C."/>
            <person name="Masonjones S."/>
            <person name="Stajich J.E."/>
        </authorList>
    </citation>
    <scope>NUCLEOTIDE SEQUENCE [LARGE SCALE GENOMIC DNA]</scope>
    <source>
        <strain evidence="8 9">CCFEE 5184</strain>
    </source>
</reference>
<name>A0A4U0XJM9_9PEZI</name>
<evidence type="ECO:0000313" key="9">
    <source>
        <dbReference type="Proteomes" id="UP000309340"/>
    </source>
</evidence>
<evidence type="ECO:0000256" key="6">
    <source>
        <dbReference type="ARBA" id="ARBA00035191"/>
    </source>
</evidence>
<evidence type="ECO:0000256" key="3">
    <source>
        <dbReference type="ARBA" id="ARBA00022980"/>
    </source>
</evidence>
<dbReference type="AlphaFoldDB" id="A0A4U0XJM9"/>
<dbReference type="Pfam" id="PF05046">
    <property type="entry name" value="Img2"/>
    <property type="match status" value="1"/>
</dbReference>
<evidence type="ECO:0000256" key="7">
    <source>
        <dbReference type="SAM" id="MobiDB-lite"/>
    </source>
</evidence>
<evidence type="ECO:0000256" key="4">
    <source>
        <dbReference type="ARBA" id="ARBA00023128"/>
    </source>
</evidence>
<dbReference type="PANTHER" id="PTHR13477:SF0">
    <property type="entry name" value="LARGE RIBOSOMAL SUBUNIT PROTEIN ML49"/>
    <property type="match status" value="1"/>
</dbReference>
<dbReference type="OrthoDB" id="19439at2759"/>
<dbReference type="InterPro" id="IPR007740">
    <property type="entry name" value="Ribosomal_mL49"/>
</dbReference>
<accession>A0A4U0XJM9</accession>
<organism evidence="8 9">
    <name type="scientific">Friedmanniomyces simplex</name>
    <dbReference type="NCBI Taxonomy" id="329884"/>
    <lineage>
        <taxon>Eukaryota</taxon>
        <taxon>Fungi</taxon>
        <taxon>Dikarya</taxon>
        <taxon>Ascomycota</taxon>
        <taxon>Pezizomycotina</taxon>
        <taxon>Dothideomycetes</taxon>
        <taxon>Dothideomycetidae</taxon>
        <taxon>Mycosphaerellales</taxon>
        <taxon>Teratosphaeriaceae</taxon>
        <taxon>Friedmanniomyces</taxon>
    </lineage>
</organism>
<dbReference type="PANTHER" id="PTHR13477">
    <property type="entry name" value="MITOCHONDRIAL 39S RIBOSOMAL PROTEIN L49"/>
    <property type="match status" value="1"/>
</dbReference>
<comment type="similarity">
    <text evidence="2">Belongs to the mitochondrion-specific ribosomal protein mL49 family.</text>
</comment>
<keyword evidence="3" id="KW-0689">Ribosomal protein</keyword>
<feature type="region of interest" description="Disordered" evidence="7">
    <location>
        <begin position="33"/>
        <end position="114"/>
    </location>
</feature>
<protein>
    <recommendedName>
        <fullName evidence="6">Large ribosomal subunit protein mL49</fullName>
    </recommendedName>
</protein>
<dbReference type="GO" id="GO:0005762">
    <property type="term" value="C:mitochondrial large ribosomal subunit"/>
    <property type="evidence" value="ECO:0007669"/>
    <property type="project" value="TreeGrafter"/>
</dbReference>
<comment type="subcellular location">
    <subcellularLocation>
        <location evidence="1">Mitochondrion</location>
    </subcellularLocation>
</comment>
<gene>
    <name evidence="8" type="ORF">B0A55_04944</name>
</gene>
<evidence type="ECO:0000256" key="2">
    <source>
        <dbReference type="ARBA" id="ARBA00005677"/>
    </source>
</evidence>
<dbReference type="GO" id="GO:0006412">
    <property type="term" value="P:translation"/>
    <property type="evidence" value="ECO:0007669"/>
    <property type="project" value="InterPro"/>
</dbReference>
<keyword evidence="9" id="KW-1185">Reference proteome</keyword>
<keyword evidence="4" id="KW-0496">Mitochondrion</keyword>
<evidence type="ECO:0000256" key="1">
    <source>
        <dbReference type="ARBA" id="ARBA00004173"/>
    </source>
</evidence>
<comment type="caution">
    <text evidence="8">The sequence shown here is derived from an EMBL/GenBank/DDBJ whole genome shotgun (WGS) entry which is preliminary data.</text>
</comment>
<keyword evidence="5" id="KW-0687">Ribonucleoprotein</keyword>
<dbReference type="Gene3D" id="3.30.780.10">
    <property type="entry name" value="SUI1-like domain"/>
    <property type="match status" value="1"/>
</dbReference>
<proteinExistence type="inferred from homology"/>
<evidence type="ECO:0000256" key="5">
    <source>
        <dbReference type="ARBA" id="ARBA00023274"/>
    </source>
</evidence>
<dbReference type="Proteomes" id="UP000309340">
    <property type="component" value="Unassembled WGS sequence"/>
</dbReference>